<evidence type="ECO:0000256" key="1">
    <source>
        <dbReference type="ARBA" id="ARBA00009375"/>
    </source>
</evidence>
<dbReference type="Pfam" id="PF01416">
    <property type="entry name" value="PseudoU_synth_1"/>
    <property type="match status" value="1"/>
</dbReference>
<dbReference type="EMBL" id="CP028858">
    <property type="protein sequence ID" value="AWB27724.1"/>
    <property type="molecule type" value="Genomic_DNA"/>
</dbReference>
<dbReference type="GO" id="GO:0031119">
    <property type="term" value="P:tRNA pseudouridine synthesis"/>
    <property type="evidence" value="ECO:0007669"/>
    <property type="project" value="UniProtKB-UniRule"/>
</dbReference>
<comment type="similarity">
    <text evidence="1 4 7">Belongs to the tRNA pseudouridine synthase TruA family.</text>
</comment>
<evidence type="ECO:0000256" key="2">
    <source>
        <dbReference type="ARBA" id="ARBA00022694"/>
    </source>
</evidence>
<dbReference type="PANTHER" id="PTHR11142:SF0">
    <property type="entry name" value="TRNA PSEUDOURIDINE SYNTHASE-LIKE 1"/>
    <property type="match status" value="1"/>
</dbReference>
<feature type="domain" description="Pseudouridine synthase I TruA alpha/beta" evidence="8">
    <location>
        <begin position="131"/>
        <end position="226"/>
    </location>
</feature>
<dbReference type="HAMAP" id="MF_00171">
    <property type="entry name" value="TruA"/>
    <property type="match status" value="1"/>
</dbReference>
<protein>
    <recommendedName>
        <fullName evidence="4">tRNA pseudouridine synthase A</fullName>
        <ecNumber evidence="4">5.4.99.12</ecNumber>
    </recommendedName>
    <alternativeName>
        <fullName evidence="4">tRNA pseudouridine(38-40) synthase</fullName>
    </alternativeName>
    <alternativeName>
        <fullName evidence="4">tRNA pseudouridylate synthase I</fullName>
    </alternativeName>
    <alternativeName>
        <fullName evidence="4">tRNA-uridine isomerase I</fullName>
    </alternativeName>
</protein>
<dbReference type="InterPro" id="IPR020097">
    <property type="entry name" value="PsdUridine_synth_TruA_a/b_dom"/>
</dbReference>
<dbReference type="EC" id="5.4.99.12" evidence="4"/>
<dbReference type="InterPro" id="IPR020103">
    <property type="entry name" value="PsdUridine_synth_cat_dom_sf"/>
</dbReference>
<dbReference type="KEGG" id="harc:HARCEL1_08385"/>
<dbReference type="PIRSF" id="PIRSF001430">
    <property type="entry name" value="tRNA_psdUrid_synth"/>
    <property type="match status" value="1"/>
</dbReference>
<dbReference type="InterPro" id="IPR001406">
    <property type="entry name" value="PsdUridine_synth_TruA"/>
</dbReference>
<dbReference type="InterPro" id="IPR020094">
    <property type="entry name" value="TruA/RsuA/RluB/E/F_N"/>
</dbReference>
<feature type="binding site" evidence="4 6">
    <location>
        <position position="109"/>
    </location>
    <ligand>
        <name>substrate</name>
    </ligand>
</feature>
<evidence type="ECO:0000256" key="3">
    <source>
        <dbReference type="ARBA" id="ARBA00023235"/>
    </source>
</evidence>
<dbReference type="NCBIfam" id="NF000622">
    <property type="entry name" value="PRK00021.3-3"/>
    <property type="match status" value="1"/>
</dbReference>
<evidence type="ECO:0000256" key="4">
    <source>
        <dbReference type="HAMAP-Rule" id="MF_00171"/>
    </source>
</evidence>
<dbReference type="GO" id="GO:0160147">
    <property type="term" value="F:tRNA pseudouridine(38-40) synthase activity"/>
    <property type="evidence" value="ECO:0007669"/>
    <property type="project" value="UniProtKB-EC"/>
</dbReference>
<evidence type="ECO:0000256" key="6">
    <source>
        <dbReference type="PIRSR" id="PIRSR001430-2"/>
    </source>
</evidence>
<dbReference type="Proteomes" id="UP000244727">
    <property type="component" value="Chromosome"/>
</dbReference>
<keyword evidence="10" id="KW-1185">Reference proteome</keyword>
<sequence length="266" mass="29187">MRAFRIAYDGRPFYGFQRQPDVPTVSDAILDAVADLDIAGADHVPSGYAAAGRTDRGVSAIAQTVAFEAPEWCSAAALDGRLPETVHAWAHSDAPEAFHATHDATERTYRYYLYAPDRDLDRAQRAADWCSGEHDFHNLTPDDRGTVRDLSIGVEREDDFLVVTVASDGFPRSLVRRLVTLLDSVAAGTADRDRVMRVLGPAPIDGPEGVPPAPPEGLVLAEVCYPGLDFRIREDLGAVRDAIAERHRDHRTIARVQQSIGEAIYR</sequence>
<reference evidence="9 10" key="1">
    <citation type="submission" date="2018-04" db="EMBL/GenBank/DDBJ databases">
        <title>Halococcoides cellulosivorans gen. nov., sp. nov., an extremely halophilic cellulose-utilizing haloarchaeon from hypersaline lakes.</title>
        <authorList>
            <person name="Sorokin D.Y."/>
            <person name="Toshchakov S.V."/>
            <person name="Samarov N.I."/>
            <person name="Korzhenkov A."/>
            <person name="Kublanov I.V."/>
        </authorList>
    </citation>
    <scope>NUCLEOTIDE SEQUENCE [LARGE SCALE GENOMIC DNA]</scope>
    <source>
        <strain evidence="9 10">HArcel1</strain>
    </source>
</reference>
<gene>
    <name evidence="4" type="primary">truA</name>
    <name evidence="9" type="ORF">HARCEL1_08385</name>
</gene>
<evidence type="ECO:0000313" key="9">
    <source>
        <dbReference type="EMBL" id="AWB27724.1"/>
    </source>
</evidence>
<name>A0A2R4X1P7_9EURY</name>
<dbReference type="PANTHER" id="PTHR11142">
    <property type="entry name" value="PSEUDOURIDYLATE SYNTHASE"/>
    <property type="match status" value="1"/>
</dbReference>
<dbReference type="InterPro" id="IPR020095">
    <property type="entry name" value="PsdUridine_synth_TruA_C"/>
</dbReference>
<proteinExistence type="inferred from homology"/>
<comment type="caution">
    <text evidence="4">Lacks conserved residue(s) required for the propagation of feature annotation.</text>
</comment>
<evidence type="ECO:0000256" key="7">
    <source>
        <dbReference type="RuleBase" id="RU003792"/>
    </source>
</evidence>
<keyword evidence="3 4" id="KW-0413">Isomerase</keyword>
<feature type="active site" description="Nucleophile" evidence="4 5">
    <location>
        <position position="55"/>
    </location>
</feature>
<dbReference type="GeneID" id="36512518"/>
<dbReference type="AlphaFoldDB" id="A0A2R4X1P7"/>
<comment type="function">
    <text evidence="4">Formation of pseudouridine at positions 38, 39 and 40 in the anticodon stem and loop of transfer RNAs.</text>
</comment>
<dbReference type="SUPFAM" id="SSF55120">
    <property type="entry name" value="Pseudouridine synthase"/>
    <property type="match status" value="1"/>
</dbReference>
<dbReference type="GO" id="GO:0003723">
    <property type="term" value="F:RNA binding"/>
    <property type="evidence" value="ECO:0007669"/>
    <property type="project" value="InterPro"/>
</dbReference>
<dbReference type="Gene3D" id="3.30.70.580">
    <property type="entry name" value="Pseudouridine synthase I, catalytic domain, N-terminal subdomain"/>
    <property type="match status" value="1"/>
</dbReference>
<dbReference type="RefSeq" id="WP_108382325.1">
    <property type="nucleotide sequence ID" value="NZ_CP028858.1"/>
</dbReference>
<organism evidence="9 10">
    <name type="scientific">Halococcoides cellulosivorans</name>
    <dbReference type="NCBI Taxonomy" id="1679096"/>
    <lineage>
        <taxon>Archaea</taxon>
        <taxon>Methanobacteriati</taxon>
        <taxon>Methanobacteriota</taxon>
        <taxon>Stenosarchaea group</taxon>
        <taxon>Halobacteria</taxon>
        <taxon>Halobacteriales</taxon>
        <taxon>Haloarculaceae</taxon>
        <taxon>Halococcoides</taxon>
    </lineage>
</organism>
<evidence type="ECO:0000259" key="8">
    <source>
        <dbReference type="Pfam" id="PF01416"/>
    </source>
</evidence>
<accession>A0A2R4X1P7</accession>
<evidence type="ECO:0000313" key="10">
    <source>
        <dbReference type="Proteomes" id="UP000244727"/>
    </source>
</evidence>
<evidence type="ECO:0000256" key="5">
    <source>
        <dbReference type="PIRSR" id="PIRSR001430-1"/>
    </source>
</evidence>
<keyword evidence="2 4" id="KW-0819">tRNA processing</keyword>
<dbReference type="Gene3D" id="3.30.70.660">
    <property type="entry name" value="Pseudouridine synthase I, catalytic domain, C-terminal subdomain"/>
    <property type="match status" value="1"/>
</dbReference>
<comment type="catalytic activity">
    <reaction evidence="4 7">
        <text>uridine(38/39/40) in tRNA = pseudouridine(38/39/40) in tRNA</text>
        <dbReference type="Rhea" id="RHEA:22376"/>
        <dbReference type="Rhea" id="RHEA-COMP:10085"/>
        <dbReference type="Rhea" id="RHEA-COMP:10087"/>
        <dbReference type="ChEBI" id="CHEBI:65314"/>
        <dbReference type="ChEBI" id="CHEBI:65315"/>
        <dbReference type="EC" id="5.4.99.12"/>
    </reaction>
</comment>